<dbReference type="Proteomes" id="UP000821866">
    <property type="component" value="Unassembled WGS sequence"/>
</dbReference>
<gene>
    <name evidence="1" type="ORF">HPB51_016454</name>
</gene>
<sequence>MGGDAGLLQRGGSWDSLEHACEHSTAAAAAASGGNVAQHRAALFPRRPLRGQGCRLLAGRAPPCRSGGLAAASKSSSVEIPALSPCMHVQLRSVTGGGCDAASQKTPRARSLQARARVVQVSTREAVTQSPRCVQRGNRRLLRVDSDHAYLVPHIKRCCQCLLGLRSKTGTSIKPAKEEMARGSVVGGGGIHHCREMTS</sequence>
<comment type="caution">
    <text evidence="1">The sequence shown here is derived from an EMBL/GenBank/DDBJ whole genome shotgun (WGS) entry which is preliminary data.</text>
</comment>
<protein>
    <submittedName>
        <fullName evidence="1">Uncharacterized protein</fullName>
    </submittedName>
</protein>
<accession>A0A9J6DVA4</accession>
<proteinExistence type="predicted"/>
<evidence type="ECO:0000313" key="1">
    <source>
        <dbReference type="EMBL" id="KAH8026143.1"/>
    </source>
</evidence>
<organism evidence="1 2">
    <name type="scientific">Rhipicephalus microplus</name>
    <name type="common">Cattle tick</name>
    <name type="synonym">Boophilus microplus</name>
    <dbReference type="NCBI Taxonomy" id="6941"/>
    <lineage>
        <taxon>Eukaryota</taxon>
        <taxon>Metazoa</taxon>
        <taxon>Ecdysozoa</taxon>
        <taxon>Arthropoda</taxon>
        <taxon>Chelicerata</taxon>
        <taxon>Arachnida</taxon>
        <taxon>Acari</taxon>
        <taxon>Parasitiformes</taxon>
        <taxon>Ixodida</taxon>
        <taxon>Ixodoidea</taxon>
        <taxon>Ixodidae</taxon>
        <taxon>Rhipicephalinae</taxon>
        <taxon>Rhipicephalus</taxon>
        <taxon>Boophilus</taxon>
    </lineage>
</organism>
<reference evidence="1" key="2">
    <citation type="submission" date="2021-09" db="EMBL/GenBank/DDBJ databases">
        <authorList>
            <person name="Jia N."/>
            <person name="Wang J."/>
            <person name="Shi W."/>
            <person name="Du L."/>
            <person name="Sun Y."/>
            <person name="Zhan W."/>
            <person name="Jiang J."/>
            <person name="Wang Q."/>
            <person name="Zhang B."/>
            <person name="Ji P."/>
            <person name="Sakyi L.B."/>
            <person name="Cui X."/>
            <person name="Yuan T."/>
            <person name="Jiang B."/>
            <person name="Yang W."/>
            <person name="Lam T.T.-Y."/>
            <person name="Chang Q."/>
            <person name="Ding S."/>
            <person name="Wang X."/>
            <person name="Zhu J."/>
            <person name="Ruan X."/>
            <person name="Zhao L."/>
            <person name="Wei J."/>
            <person name="Que T."/>
            <person name="Du C."/>
            <person name="Cheng J."/>
            <person name="Dai P."/>
            <person name="Han X."/>
            <person name="Huang E."/>
            <person name="Gao Y."/>
            <person name="Liu J."/>
            <person name="Shao H."/>
            <person name="Ye R."/>
            <person name="Li L."/>
            <person name="Wei W."/>
            <person name="Wang X."/>
            <person name="Wang C."/>
            <person name="Huo Q."/>
            <person name="Li W."/>
            <person name="Guo W."/>
            <person name="Chen H."/>
            <person name="Chen S."/>
            <person name="Zhou L."/>
            <person name="Zhou L."/>
            <person name="Ni X."/>
            <person name="Tian J."/>
            <person name="Zhou Y."/>
            <person name="Sheng Y."/>
            <person name="Liu T."/>
            <person name="Pan Y."/>
            <person name="Xia L."/>
            <person name="Li J."/>
            <person name="Zhao F."/>
            <person name="Cao W."/>
        </authorList>
    </citation>
    <scope>NUCLEOTIDE SEQUENCE</scope>
    <source>
        <strain evidence="1">Rmic-2018</strain>
        <tissue evidence="1">Larvae</tissue>
    </source>
</reference>
<dbReference type="AlphaFoldDB" id="A0A9J6DVA4"/>
<dbReference type="EMBL" id="JABSTU010000007">
    <property type="protein sequence ID" value="KAH8026143.1"/>
    <property type="molecule type" value="Genomic_DNA"/>
</dbReference>
<reference evidence="1" key="1">
    <citation type="journal article" date="2020" name="Cell">
        <title>Large-Scale Comparative Analyses of Tick Genomes Elucidate Their Genetic Diversity and Vector Capacities.</title>
        <authorList>
            <consortium name="Tick Genome and Microbiome Consortium (TIGMIC)"/>
            <person name="Jia N."/>
            <person name="Wang J."/>
            <person name="Shi W."/>
            <person name="Du L."/>
            <person name="Sun Y."/>
            <person name="Zhan W."/>
            <person name="Jiang J.F."/>
            <person name="Wang Q."/>
            <person name="Zhang B."/>
            <person name="Ji P."/>
            <person name="Bell-Sakyi L."/>
            <person name="Cui X.M."/>
            <person name="Yuan T.T."/>
            <person name="Jiang B.G."/>
            <person name="Yang W.F."/>
            <person name="Lam T.T."/>
            <person name="Chang Q.C."/>
            <person name="Ding S.J."/>
            <person name="Wang X.J."/>
            <person name="Zhu J.G."/>
            <person name="Ruan X.D."/>
            <person name="Zhao L."/>
            <person name="Wei J.T."/>
            <person name="Ye R.Z."/>
            <person name="Que T.C."/>
            <person name="Du C.H."/>
            <person name="Zhou Y.H."/>
            <person name="Cheng J.X."/>
            <person name="Dai P.F."/>
            <person name="Guo W.B."/>
            <person name="Han X.H."/>
            <person name="Huang E.J."/>
            <person name="Li L.F."/>
            <person name="Wei W."/>
            <person name="Gao Y.C."/>
            <person name="Liu J.Z."/>
            <person name="Shao H.Z."/>
            <person name="Wang X."/>
            <person name="Wang C.C."/>
            <person name="Yang T.C."/>
            <person name="Huo Q.B."/>
            <person name="Li W."/>
            <person name="Chen H.Y."/>
            <person name="Chen S.E."/>
            <person name="Zhou L.G."/>
            <person name="Ni X.B."/>
            <person name="Tian J.H."/>
            <person name="Sheng Y."/>
            <person name="Liu T."/>
            <person name="Pan Y.S."/>
            <person name="Xia L.Y."/>
            <person name="Li J."/>
            <person name="Zhao F."/>
            <person name="Cao W.C."/>
        </authorList>
    </citation>
    <scope>NUCLEOTIDE SEQUENCE</scope>
    <source>
        <strain evidence="1">Rmic-2018</strain>
    </source>
</reference>
<keyword evidence="2" id="KW-1185">Reference proteome</keyword>
<name>A0A9J6DVA4_RHIMP</name>
<evidence type="ECO:0000313" key="2">
    <source>
        <dbReference type="Proteomes" id="UP000821866"/>
    </source>
</evidence>